<evidence type="ECO:0000313" key="2">
    <source>
        <dbReference type="Proteomes" id="UP001623330"/>
    </source>
</evidence>
<dbReference type="SUPFAM" id="SSF82199">
    <property type="entry name" value="SET domain"/>
    <property type="match status" value="1"/>
</dbReference>
<dbReference type="EMBL" id="JBEVYD010000006">
    <property type="protein sequence ID" value="KAL3231743.1"/>
    <property type="molecule type" value="Genomic_DNA"/>
</dbReference>
<evidence type="ECO:0000313" key="1">
    <source>
        <dbReference type="EMBL" id="KAL3231743.1"/>
    </source>
</evidence>
<accession>A0ABR4NTE3</accession>
<dbReference type="PANTHER" id="PTHR13271">
    <property type="entry name" value="UNCHARACTERIZED PUTATIVE METHYLTRANSFERASE"/>
    <property type="match status" value="1"/>
</dbReference>
<dbReference type="Proteomes" id="UP001623330">
    <property type="component" value="Unassembled WGS sequence"/>
</dbReference>
<sequence>MLTRLLDWARENGAELREGLLEYGYDDVHGYHVKVRDIDGLFEHKDVIRVPKKLFITKELAQSYFKVEDPEKKFNDNPNALTQFFLSYVTYSQGNEYQGFFQPYTDILPSIGSLATHPFFWDTRALQHIKGSDLFLTIKEKLVGLCDEFVQYSKLYGFAGDEHLPTIDSRENDDQFYKLVDYIQTQKSNVNGLKWDSFVAYLWSSIIFLSRAFPSIVTGEDKKELNLAFLLPIVDLLNHNNDSKVKWSYSDDEFIFHSQDLVYLKNGDELFNNYGDKTNMDFLLSYGFINERENLHNSVNLTLKLNADFLQSAKEFIPNLNVVNTDSVTFKITKKDPLPQNLVKFFGYITKLRSEDQITVRAMLEGTDQLDDILRKKQEFTKMKTKTSGLDPEISKIIKQYFNEEKKLFQYSLETVAKNQKGLLTAAKDNIVSFKTIFKSDKVFANSLLLAYGVTKFDDLIAKDCVNEAILLWIVRAANKESYGKTMNSVNIPQFIIDTFHYIAGSIVVEKEDVSSFLPLYKKLFPNLATKIPEVYKVGDWGIKQFIIADTLVDRLVWIRKTSNEPLFIQKTACELK</sequence>
<dbReference type="InterPro" id="IPR050600">
    <property type="entry name" value="SETD3_SETD6_MTase"/>
</dbReference>
<evidence type="ECO:0008006" key="3">
    <source>
        <dbReference type="Google" id="ProtNLM"/>
    </source>
</evidence>
<dbReference type="Gene3D" id="3.90.1410.10">
    <property type="entry name" value="set domain protein methyltransferase, domain 1"/>
    <property type="match status" value="1"/>
</dbReference>
<comment type="caution">
    <text evidence="1">The sequence shown here is derived from an EMBL/GenBank/DDBJ whole genome shotgun (WGS) entry which is preliminary data.</text>
</comment>
<proteinExistence type="predicted"/>
<dbReference type="InterPro" id="IPR046341">
    <property type="entry name" value="SET_dom_sf"/>
</dbReference>
<gene>
    <name evidence="1" type="ORF">RNJ44_00278</name>
</gene>
<protein>
    <recommendedName>
        <fullName evidence="3">Protein-lysine N-methyltransferase</fullName>
    </recommendedName>
</protein>
<organism evidence="1 2">
    <name type="scientific">Nakaseomyces bracarensis</name>
    <dbReference type="NCBI Taxonomy" id="273131"/>
    <lineage>
        <taxon>Eukaryota</taxon>
        <taxon>Fungi</taxon>
        <taxon>Dikarya</taxon>
        <taxon>Ascomycota</taxon>
        <taxon>Saccharomycotina</taxon>
        <taxon>Saccharomycetes</taxon>
        <taxon>Saccharomycetales</taxon>
        <taxon>Saccharomycetaceae</taxon>
        <taxon>Nakaseomyces</taxon>
    </lineage>
</organism>
<dbReference type="PANTHER" id="PTHR13271:SF147">
    <property type="entry name" value="PROTEIN-LYSINE N-METHYLTRANSFERASE EFM1-RELATED"/>
    <property type="match status" value="1"/>
</dbReference>
<keyword evidence="2" id="KW-1185">Reference proteome</keyword>
<name>A0ABR4NTE3_9SACH</name>
<reference evidence="1 2" key="1">
    <citation type="submission" date="2024-05" db="EMBL/GenBank/DDBJ databases">
        <title>Long read based assembly of the Candida bracarensis genome reveals expanded adhesin content.</title>
        <authorList>
            <person name="Marcet-Houben M."/>
            <person name="Ksiezopolska E."/>
            <person name="Gabaldon T."/>
        </authorList>
    </citation>
    <scope>NUCLEOTIDE SEQUENCE [LARGE SCALE GENOMIC DNA]</scope>
    <source>
        <strain evidence="1 2">CBM6</strain>
    </source>
</reference>